<accession>A0ABZ2LMV0</accession>
<keyword evidence="2" id="KW-1185">Reference proteome</keyword>
<sequence length="207" mass="21542">MRRLTFSSPFAPSASRVLSRSLLGLLAAAFALTVSERAARADLTSWLTAGGGFALERNDATGTADRAGALNFSLGVGTTPRSNIVVGGIARSVTYFSLGTDVGVAARVATGGFARGEWGLAFDAGVAFRLWKDGDHGRMPLQGVLTLGAPWGPQIAVGAQFLNLTGNASTLGAFAVFEVDLLRFTVMRKGSTDAYWFNPSPAGGRDP</sequence>
<proteinExistence type="predicted"/>
<dbReference type="EMBL" id="CP089984">
    <property type="protein sequence ID" value="WXB12234.1"/>
    <property type="molecule type" value="Genomic_DNA"/>
</dbReference>
<organism evidence="1 2">
    <name type="scientific">Pendulispora albinea</name>
    <dbReference type="NCBI Taxonomy" id="2741071"/>
    <lineage>
        <taxon>Bacteria</taxon>
        <taxon>Pseudomonadati</taxon>
        <taxon>Myxococcota</taxon>
        <taxon>Myxococcia</taxon>
        <taxon>Myxococcales</taxon>
        <taxon>Sorangiineae</taxon>
        <taxon>Pendulisporaceae</taxon>
        <taxon>Pendulispora</taxon>
    </lineage>
</organism>
<name>A0ABZ2LMV0_9BACT</name>
<dbReference type="RefSeq" id="WP_394821852.1">
    <property type="nucleotide sequence ID" value="NZ_CP089984.1"/>
</dbReference>
<dbReference type="Proteomes" id="UP001370348">
    <property type="component" value="Chromosome"/>
</dbReference>
<evidence type="ECO:0000313" key="2">
    <source>
        <dbReference type="Proteomes" id="UP001370348"/>
    </source>
</evidence>
<reference evidence="1 2" key="1">
    <citation type="submission" date="2021-12" db="EMBL/GenBank/DDBJ databases">
        <title>Discovery of the Pendulisporaceae a myxobacterial family with distinct sporulation behavior and unique specialized metabolism.</title>
        <authorList>
            <person name="Garcia R."/>
            <person name="Popoff A."/>
            <person name="Bader C.D."/>
            <person name="Loehr J."/>
            <person name="Walesch S."/>
            <person name="Walt C."/>
            <person name="Boldt J."/>
            <person name="Bunk B."/>
            <person name="Haeckl F.J.F.P.J."/>
            <person name="Gunesch A.P."/>
            <person name="Birkelbach J."/>
            <person name="Nuebel U."/>
            <person name="Pietschmann T."/>
            <person name="Bach T."/>
            <person name="Mueller R."/>
        </authorList>
    </citation>
    <scope>NUCLEOTIDE SEQUENCE [LARGE SCALE GENOMIC DNA]</scope>
    <source>
        <strain evidence="1 2">MSr11954</strain>
    </source>
</reference>
<gene>
    <name evidence="1" type="ORF">LZC94_30830</name>
</gene>
<protein>
    <submittedName>
        <fullName evidence="1">Uncharacterized protein</fullName>
    </submittedName>
</protein>
<evidence type="ECO:0000313" key="1">
    <source>
        <dbReference type="EMBL" id="WXB12234.1"/>
    </source>
</evidence>